<accession>A0A935K5A5</accession>
<name>A0A935K5A5_9RHOO</name>
<evidence type="ECO:0000313" key="2">
    <source>
        <dbReference type="Proteomes" id="UP000739411"/>
    </source>
</evidence>
<dbReference type="EMBL" id="JADJMS010000047">
    <property type="protein sequence ID" value="MBK7416894.1"/>
    <property type="molecule type" value="Genomic_DNA"/>
</dbReference>
<dbReference type="Proteomes" id="UP000739411">
    <property type="component" value="Unassembled WGS sequence"/>
</dbReference>
<evidence type="ECO:0000313" key="1">
    <source>
        <dbReference type="EMBL" id="MBK7416894.1"/>
    </source>
</evidence>
<proteinExistence type="predicted"/>
<organism evidence="1 2">
    <name type="scientific">Candidatus Dechloromonas phosphorivorans</name>
    <dbReference type="NCBI Taxonomy" id="2899244"/>
    <lineage>
        <taxon>Bacteria</taxon>
        <taxon>Pseudomonadati</taxon>
        <taxon>Pseudomonadota</taxon>
        <taxon>Betaproteobacteria</taxon>
        <taxon>Rhodocyclales</taxon>
        <taxon>Azonexaceae</taxon>
        <taxon>Dechloromonas</taxon>
    </lineage>
</organism>
<sequence>MTRFEFPEDAFGDRFNLADLPLPRAAAGYAVQRLDTDTLLDRITGDFLPVRAAQLQGLFDSFDEAHAAAARWVVSYCATPDEHGLAIVPADFDPILQRHVLIYGVLCGQP</sequence>
<dbReference type="AlphaFoldDB" id="A0A935K5A5"/>
<gene>
    <name evidence="1" type="ORF">IPJ38_19165</name>
</gene>
<reference evidence="1 2" key="1">
    <citation type="submission" date="2020-10" db="EMBL/GenBank/DDBJ databases">
        <title>Connecting structure to function with the recovery of over 1000 high-quality activated sludge metagenome-assembled genomes encoding full-length rRNA genes using long-read sequencing.</title>
        <authorList>
            <person name="Singleton C.M."/>
            <person name="Petriglieri F."/>
            <person name="Kristensen J.M."/>
            <person name="Kirkegaard R.H."/>
            <person name="Michaelsen T.Y."/>
            <person name="Andersen M.H."/>
            <person name="Karst S.M."/>
            <person name="Dueholm M.S."/>
            <person name="Nielsen P.H."/>
            <person name="Albertsen M."/>
        </authorList>
    </citation>
    <scope>NUCLEOTIDE SEQUENCE [LARGE SCALE GENOMIC DNA]</scope>
    <source>
        <strain evidence="1">EsbW_18-Q3-R4-48_BATAC.463</strain>
    </source>
</reference>
<comment type="caution">
    <text evidence="1">The sequence shown here is derived from an EMBL/GenBank/DDBJ whole genome shotgun (WGS) entry which is preliminary data.</text>
</comment>
<protein>
    <submittedName>
        <fullName evidence="1">Uncharacterized protein</fullName>
    </submittedName>
</protein>